<evidence type="ECO:0000313" key="2">
    <source>
        <dbReference type="EMBL" id="KIM96715.1"/>
    </source>
</evidence>
<evidence type="ECO:0000313" key="3">
    <source>
        <dbReference type="Proteomes" id="UP000054321"/>
    </source>
</evidence>
<dbReference type="EMBL" id="KN832883">
    <property type="protein sequence ID" value="KIM96715.1"/>
    <property type="molecule type" value="Genomic_DNA"/>
</dbReference>
<dbReference type="STRING" id="913774.A0A0C3GKQ8"/>
<dbReference type="Pfam" id="PF00106">
    <property type="entry name" value="adh_short"/>
    <property type="match status" value="1"/>
</dbReference>
<gene>
    <name evidence="2" type="ORF">OIDMADRAFT_131744</name>
</gene>
<dbReference type="InParanoid" id="A0A0C3GKQ8"/>
<dbReference type="InterPro" id="IPR036291">
    <property type="entry name" value="NAD(P)-bd_dom_sf"/>
</dbReference>
<dbReference type="InterPro" id="IPR002347">
    <property type="entry name" value="SDR_fam"/>
</dbReference>
<organism evidence="2 3">
    <name type="scientific">Oidiodendron maius (strain Zn)</name>
    <dbReference type="NCBI Taxonomy" id="913774"/>
    <lineage>
        <taxon>Eukaryota</taxon>
        <taxon>Fungi</taxon>
        <taxon>Dikarya</taxon>
        <taxon>Ascomycota</taxon>
        <taxon>Pezizomycotina</taxon>
        <taxon>Leotiomycetes</taxon>
        <taxon>Leotiomycetes incertae sedis</taxon>
        <taxon>Myxotrichaceae</taxon>
        <taxon>Oidiodendron</taxon>
    </lineage>
</organism>
<dbReference type="AlphaFoldDB" id="A0A0C3GKQ8"/>
<reference evidence="3" key="2">
    <citation type="submission" date="2015-01" db="EMBL/GenBank/DDBJ databases">
        <title>Evolutionary Origins and Diversification of the Mycorrhizal Mutualists.</title>
        <authorList>
            <consortium name="DOE Joint Genome Institute"/>
            <consortium name="Mycorrhizal Genomics Consortium"/>
            <person name="Kohler A."/>
            <person name="Kuo A."/>
            <person name="Nagy L.G."/>
            <person name="Floudas D."/>
            <person name="Copeland A."/>
            <person name="Barry K.W."/>
            <person name="Cichocki N."/>
            <person name="Veneault-Fourrey C."/>
            <person name="LaButti K."/>
            <person name="Lindquist E.A."/>
            <person name="Lipzen A."/>
            <person name="Lundell T."/>
            <person name="Morin E."/>
            <person name="Murat C."/>
            <person name="Riley R."/>
            <person name="Ohm R."/>
            <person name="Sun H."/>
            <person name="Tunlid A."/>
            <person name="Henrissat B."/>
            <person name="Grigoriev I.V."/>
            <person name="Hibbett D.S."/>
            <person name="Martin F."/>
        </authorList>
    </citation>
    <scope>NUCLEOTIDE SEQUENCE [LARGE SCALE GENOMIC DNA]</scope>
    <source>
        <strain evidence="3">Zn</strain>
    </source>
</reference>
<name>A0A0C3GKQ8_OIDMZ</name>
<dbReference type="GO" id="GO:0016491">
    <property type="term" value="F:oxidoreductase activity"/>
    <property type="evidence" value="ECO:0007669"/>
    <property type="project" value="UniProtKB-KW"/>
</dbReference>
<protein>
    <recommendedName>
        <fullName evidence="4">Ketoreductase (KR) domain-containing protein</fullName>
    </recommendedName>
</protein>
<dbReference type="PANTHER" id="PTHR47534">
    <property type="entry name" value="YALI0E05731P"/>
    <property type="match status" value="1"/>
</dbReference>
<feature type="non-terminal residue" evidence="2">
    <location>
        <position position="1"/>
    </location>
</feature>
<dbReference type="HOGENOM" id="CLU_044999_0_1_1"/>
<proteinExistence type="predicted"/>
<dbReference type="SUPFAM" id="SSF51735">
    <property type="entry name" value="NAD(P)-binding Rossmann-fold domains"/>
    <property type="match status" value="1"/>
</dbReference>
<evidence type="ECO:0000256" key="1">
    <source>
        <dbReference type="ARBA" id="ARBA00023002"/>
    </source>
</evidence>
<sequence>AGFIVATSGIGESTLKKFAQYTNSPRAYFIGRSQDAANRVMAECKALNLSGEYIFMKADVSLIHAVDNVCKEIRAKEKVLNLLFLNAGVMIMDRIRIKTSEHVHLLASLNYYARIRFFSNLLPLLQNSPSLRRIVTVGGGGMEGPLGATDFPALRVPLPKLRGHLCTLITLGLESVSKMAPEISFVHDSPGSVSVPIEECGKRHLYLATSARYPPGEGESTAVRLGDNVEVATGSNGEVGSGVYSVGSNCESASSEVRELLAGLREKGMVEDVWRHTELEFKRISKY</sequence>
<accession>A0A0C3GKQ8</accession>
<reference evidence="2 3" key="1">
    <citation type="submission" date="2014-04" db="EMBL/GenBank/DDBJ databases">
        <authorList>
            <consortium name="DOE Joint Genome Institute"/>
            <person name="Kuo A."/>
            <person name="Martino E."/>
            <person name="Perotto S."/>
            <person name="Kohler A."/>
            <person name="Nagy L.G."/>
            <person name="Floudas D."/>
            <person name="Copeland A."/>
            <person name="Barry K.W."/>
            <person name="Cichocki N."/>
            <person name="Veneault-Fourrey C."/>
            <person name="LaButti K."/>
            <person name="Lindquist E.A."/>
            <person name="Lipzen A."/>
            <person name="Lundell T."/>
            <person name="Morin E."/>
            <person name="Murat C."/>
            <person name="Sun H."/>
            <person name="Tunlid A."/>
            <person name="Henrissat B."/>
            <person name="Grigoriev I.V."/>
            <person name="Hibbett D.S."/>
            <person name="Martin F."/>
            <person name="Nordberg H.P."/>
            <person name="Cantor M.N."/>
            <person name="Hua S.X."/>
        </authorList>
    </citation>
    <scope>NUCLEOTIDE SEQUENCE [LARGE SCALE GENOMIC DNA]</scope>
    <source>
        <strain evidence="2 3">Zn</strain>
    </source>
</reference>
<dbReference type="InterPro" id="IPR052228">
    <property type="entry name" value="Sec_Metab_Biosynth_Oxidored"/>
</dbReference>
<evidence type="ECO:0008006" key="4">
    <source>
        <dbReference type="Google" id="ProtNLM"/>
    </source>
</evidence>
<dbReference type="Proteomes" id="UP000054321">
    <property type="component" value="Unassembled WGS sequence"/>
</dbReference>
<dbReference type="PANTHER" id="PTHR47534:SF3">
    <property type="entry name" value="ALCOHOL DEHYDROGENASE-LIKE C-TERMINAL DOMAIN-CONTAINING PROTEIN"/>
    <property type="match status" value="1"/>
</dbReference>
<keyword evidence="3" id="KW-1185">Reference proteome</keyword>
<keyword evidence="1" id="KW-0560">Oxidoreductase</keyword>
<dbReference type="OrthoDB" id="2898509at2759"/>
<dbReference type="Gene3D" id="3.40.50.720">
    <property type="entry name" value="NAD(P)-binding Rossmann-like Domain"/>
    <property type="match status" value="1"/>
</dbReference>